<dbReference type="EMBL" id="WTYU01000002">
    <property type="protein sequence ID" value="MXP15544.1"/>
    <property type="molecule type" value="Genomic_DNA"/>
</dbReference>
<proteinExistence type="predicted"/>
<dbReference type="OrthoDB" id="7391925at2"/>
<dbReference type="Proteomes" id="UP000473531">
    <property type="component" value="Unassembled WGS sequence"/>
</dbReference>
<keyword evidence="3" id="KW-1185">Reference proteome</keyword>
<feature type="chain" id="PRO_5026888405" description="Lipoprotein" evidence="1">
    <location>
        <begin position="25"/>
        <end position="137"/>
    </location>
</feature>
<accession>A0A6L7GJQ4</accession>
<keyword evidence="1" id="KW-0732">Signal</keyword>
<evidence type="ECO:0000313" key="3">
    <source>
        <dbReference type="Proteomes" id="UP000473531"/>
    </source>
</evidence>
<evidence type="ECO:0000256" key="1">
    <source>
        <dbReference type="SAM" id="SignalP"/>
    </source>
</evidence>
<comment type="caution">
    <text evidence="2">The sequence shown here is derived from an EMBL/GenBank/DDBJ whole genome shotgun (WGS) entry which is preliminary data.</text>
</comment>
<evidence type="ECO:0000313" key="2">
    <source>
        <dbReference type="EMBL" id="MXP15544.1"/>
    </source>
</evidence>
<gene>
    <name evidence="2" type="ORF">GRI44_12360</name>
</gene>
<dbReference type="AlphaFoldDB" id="A0A6L7GJQ4"/>
<name>A0A6L7GJQ4_9SPHN</name>
<dbReference type="PROSITE" id="PS51257">
    <property type="entry name" value="PROKAR_LIPOPROTEIN"/>
    <property type="match status" value="1"/>
</dbReference>
<feature type="signal peptide" evidence="1">
    <location>
        <begin position="1"/>
        <end position="24"/>
    </location>
</feature>
<evidence type="ECO:0008006" key="4">
    <source>
        <dbReference type="Google" id="ProtNLM"/>
    </source>
</evidence>
<sequence length="137" mass="14744">MRLKHTVLLLPALALAACSPPADRAEFVSKAPAAKIVGEPVSCITTSTIRDTKVHDDRTIDFITTGSRIYRNTLPGTCPRLGFEEGFTYTVHTSRLCDTDIIYVLDRTAGDLRRGAGCGLGKFVPVEYAEGSALQGS</sequence>
<organism evidence="2 3">
    <name type="scientific">Allopontixanthobacter confluentis</name>
    <dbReference type="NCBI Taxonomy" id="1849021"/>
    <lineage>
        <taxon>Bacteria</taxon>
        <taxon>Pseudomonadati</taxon>
        <taxon>Pseudomonadota</taxon>
        <taxon>Alphaproteobacteria</taxon>
        <taxon>Sphingomonadales</taxon>
        <taxon>Erythrobacteraceae</taxon>
        <taxon>Allopontixanthobacter</taxon>
    </lineage>
</organism>
<reference evidence="2 3" key="1">
    <citation type="submission" date="2019-12" db="EMBL/GenBank/DDBJ databases">
        <title>Genomic-based taxomic classification of the family Erythrobacteraceae.</title>
        <authorList>
            <person name="Xu L."/>
        </authorList>
    </citation>
    <scope>NUCLEOTIDE SEQUENCE [LARGE SCALE GENOMIC DNA]</scope>
    <source>
        <strain evidence="2 3">KCTC 52259</strain>
    </source>
</reference>
<protein>
    <recommendedName>
        <fullName evidence="4">Lipoprotein</fullName>
    </recommendedName>
</protein>